<dbReference type="EMBL" id="KX774321">
    <property type="protein sequence ID" value="AOZ63831.1"/>
    <property type="molecule type" value="Genomic_DNA"/>
</dbReference>
<protein>
    <submittedName>
        <fullName evidence="1">Uncharacterized protein</fullName>
    </submittedName>
</protein>
<keyword evidence="2" id="KW-1185">Reference proteome</keyword>
<accession>A0A1I9SAM5</accession>
<organism evidence="1 2">
    <name type="scientific">Rhodococcus phage Weasels2</name>
    <dbReference type="NCBI Taxonomy" id="1897437"/>
    <lineage>
        <taxon>Viruses</taxon>
        <taxon>Duplodnaviria</taxon>
        <taxon>Heunggongvirae</taxon>
        <taxon>Uroviricota</taxon>
        <taxon>Caudoviricetes</taxon>
        <taxon>Weaselvirus</taxon>
        <taxon>Weaselvirus weasel</taxon>
    </lineage>
</organism>
<evidence type="ECO:0000313" key="1">
    <source>
        <dbReference type="EMBL" id="AOZ63831.1"/>
    </source>
</evidence>
<name>A0A1I9SAM5_9CAUD</name>
<reference evidence="2" key="1">
    <citation type="submission" date="2016-08" db="EMBL/GenBank/DDBJ databases">
        <authorList>
            <person name="Seilhamer J.J."/>
        </authorList>
    </citation>
    <scope>NUCLEOTIDE SEQUENCE [LARGE SCALE GENOMIC DNA]</scope>
</reference>
<gene>
    <name evidence="1" type="ORF">SEA_WEASELS2_253</name>
</gene>
<dbReference type="Proteomes" id="UP000224902">
    <property type="component" value="Segment"/>
</dbReference>
<sequence>MKILIDPNARLEGGVTFSGFEDIVEGDPSELTVGLVVEAYVWETSLHWQAKVTQIDVLNELVYLLIDWTDHMWKTSFDQPTMHSHNKSQGHMMTRVQNLSDEMINSGNEDLVYCGQRLREMILPMSNQEVVNKFMRQLESIPEFKDAK</sequence>
<evidence type="ECO:0000313" key="2">
    <source>
        <dbReference type="Proteomes" id="UP000224902"/>
    </source>
</evidence>
<proteinExistence type="predicted"/>